<gene>
    <name evidence="2" type="ORF">ES288_A10G000600v1</name>
</gene>
<name>A0A5D2EW07_GOSDA</name>
<evidence type="ECO:0000313" key="3">
    <source>
        <dbReference type="Proteomes" id="UP000323506"/>
    </source>
</evidence>
<evidence type="ECO:0000259" key="1">
    <source>
        <dbReference type="Pfam" id="PF01230"/>
    </source>
</evidence>
<feature type="domain" description="HIT" evidence="1">
    <location>
        <begin position="90"/>
        <end position="118"/>
    </location>
</feature>
<sequence length="137" mass="15576">MFLIMHKTSGILLLHCLEKLLLRLKKILVFSQSQSTLSQLISSAVKRCPKIFADYQLFSRGLLQSFEFQYQIRAPVVAWRSFKTFSATEKVLEWKSGVLAFRDIAPQAPMHILIIPKSKDGLTGLSKDFGIPFFIGL</sequence>
<dbReference type="InterPro" id="IPR036265">
    <property type="entry name" value="HIT-like_sf"/>
</dbReference>
<organism evidence="2 3">
    <name type="scientific">Gossypium darwinii</name>
    <name type="common">Darwin's cotton</name>
    <name type="synonym">Gossypium barbadense var. darwinii</name>
    <dbReference type="NCBI Taxonomy" id="34276"/>
    <lineage>
        <taxon>Eukaryota</taxon>
        <taxon>Viridiplantae</taxon>
        <taxon>Streptophyta</taxon>
        <taxon>Embryophyta</taxon>
        <taxon>Tracheophyta</taxon>
        <taxon>Spermatophyta</taxon>
        <taxon>Magnoliopsida</taxon>
        <taxon>eudicotyledons</taxon>
        <taxon>Gunneridae</taxon>
        <taxon>Pentapetalae</taxon>
        <taxon>rosids</taxon>
        <taxon>malvids</taxon>
        <taxon>Malvales</taxon>
        <taxon>Malvaceae</taxon>
        <taxon>Malvoideae</taxon>
        <taxon>Gossypium</taxon>
    </lineage>
</organism>
<keyword evidence="3" id="KW-1185">Reference proteome</keyword>
<accession>A0A5D2EW07</accession>
<protein>
    <recommendedName>
        <fullName evidence="1">HIT domain-containing protein</fullName>
    </recommendedName>
</protein>
<dbReference type="InterPro" id="IPR011146">
    <property type="entry name" value="HIT-like"/>
</dbReference>
<dbReference type="Proteomes" id="UP000323506">
    <property type="component" value="Chromosome A10"/>
</dbReference>
<dbReference type="SUPFAM" id="SSF54197">
    <property type="entry name" value="HIT-like"/>
    <property type="match status" value="1"/>
</dbReference>
<evidence type="ECO:0000313" key="2">
    <source>
        <dbReference type="EMBL" id="TYG96978.1"/>
    </source>
</evidence>
<dbReference type="Pfam" id="PF01230">
    <property type="entry name" value="HIT"/>
    <property type="match status" value="1"/>
</dbReference>
<reference evidence="2 3" key="1">
    <citation type="submission" date="2019-06" db="EMBL/GenBank/DDBJ databases">
        <title>WGS assembly of Gossypium darwinii.</title>
        <authorList>
            <person name="Chen Z.J."/>
            <person name="Sreedasyam A."/>
            <person name="Ando A."/>
            <person name="Song Q."/>
            <person name="De L."/>
            <person name="Hulse-Kemp A."/>
            <person name="Ding M."/>
            <person name="Ye W."/>
            <person name="Kirkbride R."/>
            <person name="Jenkins J."/>
            <person name="Plott C."/>
            <person name="Lovell J."/>
            <person name="Lin Y.-M."/>
            <person name="Vaughn R."/>
            <person name="Liu B."/>
            <person name="Li W."/>
            <person name="Simpson S."/>
            <person name="Scheffler B."/>
            <person name="Saski C."/>
            <person name="Grover C."/>
            <person name="Hu G."/>
            <person name="Conover J."/>
            <person name="Carlson J."/>
            <person name="Shu S."/>
            <person name="Boston L."/>
            <person name="Williams M."/>
            <person name="Peterson D."/>
            <person name="Mcgee K."/>
            <person name="Jones D."/>
            <person name="Wendel J."/>
            <person name="Stelly D."/>
            <person name="Grimwood J."/>
            <person name="Schmutz J."/>
        </authorList>
    </citation>
    <scope>NUCLEOTIDE SEQUENCE [LARGE SCALE GENOMIC DNA]</scope>
    <source>
        <strain evidence="2">1808015.09</strain>
    </source>
</reference>
<dbReference type="EMBL" id="CM017697">
    <property type="protein sequence ID" value="TYG96978.1"/>
    <property type="molecule type" value="Genomic_DNA"/>
</dbReference>
<proteinExistence type="predicted"/>
<dbReference type="GO" id="GO:0047627">
    <property type="term" value="F:adenylylsulfatase activity"/>
    <property type="evidence" value="ECO:0007669"/>
    <property type="project" value="UniProtKB-ARBA"/>
</dbReference>
<dbReference type="Gene3D" id="3.30.428.10">
    <property type="entry name" value="HIT-like"/>
    <property type="match status" value="1"/>
</dbReference>
<dbReference type="AlphaFoldDB" id="A0A5D2EW07"/>